<protein>
    <submittedName>
        <fullName evidence="8">NUDIX hydrolase</fullName>
    </submittedName>
</protein>
<keyword evidence="5" id="KW-0460">Magnesium</keyword>
<dbReference type="InterPro" id="IPR039121">
    <property type="entry name" value="NUDT19"/>
</dbReference>
<keyword evidence="3" id="KW-0479">Metal-binding</keyword>
<keyword evidence="6" id="KW-0464">Manganese</keyword>
<feature type="domain" description="Nudix hydrolase" evidence="7">
    <location>
        <begin position="8"/>
        <end position="206"/>
    </location>
</feature>
<evidence type="ECO:0000256" key="3">
    <source>
        <dbReference type="ARBA" id="ARBA00022723"/>
    </source>
</evidence>
<dbReference type="CDD" id="cd18870">
    <property type="entry name" value="NUDIX_AcylCoAdiphos_Nudt19"/>
    <property type="match status" value="1"/>
</dbReference>
<dbReference type="Gene3D" id="3.90.79.10">
    <property type="entry name" value="Nucleoside Triphosphate Pyrophosphohydrolase"/>
    <property type="match status" value="1"/>
</dbReference>
<dbReference type="GO" id="GO:0016818">
    <property type="term" value="F:hydrolase activity, acting on acid anhydrides, in phosphorus-containing anhydrides"/>
    <property type="evidence" value="ECO:0007669"/>
    <property type="project" value="InterPro"/>
</dbReference>
<dbReference type="KEGG" id="pla:Plav_2700"/>
<dbReference type="SUPFAM" id="SSF55811">
    <property type="entry name" value="Nudix"/>
    <property type="match status" value="1"/>
</dbReference>
<dbReference type="eggNOG" id="COG0494">
    <property type="taxonomic scope" value="Bacteria"/>
</dbReference>
<reference evidence="8 9" key="1">
    <citation type="journal article" date="2011" name="Stand. Genomic Sci.">
        <title>Complete genome sequence of Parvibaculum lavamentivorans type strain (DS-1(T)).</title>
        <authorList>
            <person name="Schleheck D."/>
            <person name="Weiss M."/>
            <person name="Pitluck S."/>
            <person name="Bruce D."/>
            <person name="Land M.L."/>
            <person name="Han S."/>
            <person name="Saunders E."/>
            <person name="Tapia R."/>
            <person name="Detter C."/>
            <person name="Brettin T."/>
            <person name="Han J."/>
            <person name="Woyke T."/>
            <person name="Goodwin L."/>
            <person name="Pennacchio L."/>
            <person name="Nolan M."/>
            <person name="Cook A.M."/>
            <person name="Kjelleberg S."/>
            <person name="Thomas T."/>
        </authorList>
    </citation>
    <scope>NUCLEOTIDE SEQUENCE [LARGE SCALE GENOMIC DNA]</scope>
    <source>
        <strain evidence="9">DS-1 / DSM 13023 / NCIMB 13966</strain>
    </source>
</reference>
<dbReference type="EMBL" id="CP000774">
    <property type="protein sequence ID" value="ABS64308.1"/>
    <property type="molecule type" value="Genomic_DNA"/>
</dbReference>
<dbReference type="OrthoDB" id="7183442at2"/>
<evidence type="ECO:0000256" key="6">
    <source>
        <dbReference type="ARBA" id="ARBA00023211"/>
    </source>
</evidence>
<keyword evidence="9" id="KW-1185">Reference proteome</keyword>
<dbReference type="AlphaFoldDB" id="A7HWM5"/>
<dbReference type="PANTHER" id="PTHR12318">
    <property type="entry name" value="TESTOSTERONE-REGULATED PROTEIN RP2"/>
    <property type="match status" value="1"/>
</dbReference>
<organism evidence="8 9">
    <name type="scientific">Parvibaculum lavamentivorans (strain DS-1 / DSM 13023 / NCIMB 13966)</name>
    <dbReference type="NCBI Taxonomy" id="402881"/>
    <lineage>
        <taxon>Bacteria</taxon>
        <taxon>Pseudomonadati</taxon>
        <taxon>Pseudomonadota</taxon>
        <taxon>Alphaproteobacteria</taxon>
        <taxon>Hyphomicrobiales</taxon>
        <taxon>Parvibaculaceae</taxon>
        <taxon>Parvibaculum</taxon>
    </lineage>
</organism>
<sequence length="273" mass="29602">MSKSAGDALIPAATILLLRDGAEGVEVFMVVRHHQIDFASGALVFPGGKVDKLDREPHVRERVDGAEGLDDWEFSMRVAAIREAFEESGVLLARSEQTGKLVDAARLKMLEHYRDPLNKGEVGIGDFLAREGLRLCGDALTPFAHWITPSMMPKRFDTRFYLAVAPEDHLAVHDGSESVDSVWIRPVHALAEAEAGTRTIIFPTRMNVEKLGESPSAAHAIEAARGRPVVTVEPQVTKNDAGEPVLRIPVEAGYSVTEEPLSAVANVAKPKAG</sequence>
<dbReference type="GO" id="GO:0046872">
    <property type="term" value="F:metal ion binding"/>
    <property type="evidence" value="ECO:0007669"/>
    <property type="project" value="UniProtKB-KW"/>
</dbReference>
<evidence type="ECO:0000259" key="7">
    <source>
        <dbReference type="PROSITE" id="PS51462"/>
    </source>
</evidence>
<accession>A7HWM5</accession>
<evidence type="ECO:0000256" key="1">
    <source>
        <dbReference type="ARBA" id="ARBA00001936"/>
    </source>
</evidence>
<evidence type="ECO:0000313" key="8">
    <source>
        <dbReference type="EMBL" id="ABS64308.1"/>
    </source>
</evidence>
<dbReference type="STRING" id="402881.Plav_2700"/>
<comment type="cofactor">
    <cofactor evidence="1">
        <name>Mn(2+)</name>
        <dbReference type="ChEBI" id="CHEBI:29035"/>
    </cofactor>
</comment>
<name>A7HWM5_PARL1</name>
<comment type="cofactor">
    <cofactor evidence="2">
        <name>Mg(2+)</name>
        <dbReference type="ChEBI" id="CHEBI:18420"/>
    </cofactor>
</comment>
<proteinExistence type="predicted"/>
<gene>
    <name evidence="8" type="ordered locus">Plav_2700</name>
</gene>
<evidence type="ECO:0000256" key="5">
    <source>
        <dbReference type="ARBA" id="ARBA00022842"/>
    </source>
</evidence>
<dbReference type="InterPro" id="IPR015797">
    <property type="entry name" value="NUDIX_hydrolase-like_dom_sf"/>
</dbReference>
<dbReference type="HOGENOM" id="CLU_059078_2_0_5"/>
<keyword evidence="4 8" id="KW-0378">Hydrolase</keyword>
<dbReference type="PANTHER" id="PTHR12318:SF0">
    <property type="entry name" value="ACYL-COENZYME A DIPHOSPHATASE NUDT19"/>
    <property type="match status" value="1"/>
</dbReference>
<dbReference type="PROSITE" id="PS51462">
    <property type="entry name" value="NUDIX"/>
    <property type="match status" value="1"/>
</dbReference>
<dbReference type="RefSeq" id="WP_012111623.1">
    <property type="nucleotide sequence ID" value="NC_009719.1"/>
</dbReference>
<dbReference type="InterPro" id="IPR000086">
    <property type="entry name" value="NUDIX_hydrolase_dom"/>
</dbReference>
<evidence type="ECO:0000256" key="4">
    <source>
        <dbReference type="ARBA" id="ARBA00022801"/>
    </source>
</evidence>
<dbReference type="Proteomes" id="UP000006377">
    <property type="component" value="Chromosome"/>
</dbReference>
<evidence type="ECO:0000313" key="9">
    <source>
        <dbReference type="Proteomes" id="UP000006377"/>
    </source>
</evidence>
<evidence type="ECO:0000256" key="2">
    <source>
        <dbReference type="ARBA" id="ARBA00001946"/>
    </source>
</evidence>